<feature type="region of interest" description="Disordered" evidence="1">
    <location>
        <begin position="40"/>
        <end position="79"/>
    </location>
</feature>
<dbReference type="EMBL" id="KE747827">
    <property type="protein sequence ID" value="RMZ71767.1"/>
    <property type="molecule type" value="Genomic_DNA"/>
</dbReference>
<feature type="compositionally biased region" description="Polar residues" evidence="1">
    <location>
        <begin position="40"/>
        <end position="49"/>
    </location>
</feature>
<evidence type="ECO:0000256" key="2">
    <source>
        <dbReference type="SAM" id="Phobius"/>
    </source>
</evidence>
<gene>
    <name evidence="3" type="ORF">GMOD_00006914</name>
</gene>
<reference evidence="3 4" key="1">
    <citation type="journal article" date="2014" name="PLoS ONE">
        <title>De novo Genome Assembly of the Fungal Plant Pathogen Pyrenophora semeniperda.</title>
        <authorList>
            <person name="Soliai M.M."/>
            <person name="Meyer S.E."/>
            <person name="Udall J.A."/>
            <person name="Elzinga D.E."/>
            <person name="Hermansen R.A."/>
            <person name="Bodily P.M."/>
            <person name="Hart A.A."/>
            <person name="Coleman C.E."/>
        </authorList>
    </citation>
    <scope>NUCLEOTIDE SEQUENCE [LARGE SCALE GENOMIC DNA]</scope>
    <source>
        <strain evidence="3 4">CCB06</strain>
        <tissue evidence="3">Mycelium</tissue>
    </source>
</reference>
<keyword evidence="4" id="KW-1185">Reference proteome</keyword>
<feature type="compositionally biased region" description="Basic and acidic residues" evidence="1">
    <location>
        <begin position="66"/>
        <end position="79"/>
    </location>
</feature>
<evidence type="ECO:0000313" key="3">
    <source>
        <dbReference type="EMBL" id="RMZ71767.1"/>
    </source>
</evidence>
<keyword evidence="2" id="KW-1133">Transmembrane helix</keyword>
<sequence>MSPSIAMHVTVIVIVIVPVFVPARTRRGFRITRYGIRGSLSETWQTTRPKNMGNRNRNNGRTGRAGQEKPPEINGERTA</sequence>
<evidence type="ECO:0000313" key="4">
    <source>
        <dbReference type="Proteomes" id="UP000265663"/>
    </source>
</evidence>
<name>A0A3M7MBA9_9PLEO</name>
<organism evidence="3 4">
    <name type="scientific">Pyrenophora seminiperda CCB06</name>
    <dbReference type="NCBI Taxonomy" id="1302712"/>
    <lineage>
        <taxon>Eukaryota</taxon>
        <taxon>Fungi</taxon>
        <taxon>Dikarya</taxon>
        <taxon>Ascomycota</taxon>
        <taxon>Pezizomycotina</taxon>
        <taxon>Dothideomycetes</taxon>
        <taxon>Pleosporomycetidae</taxon>
        <taxon>Pleosporales</taxon>
        <taxon>Pleosporineae</taxon>
        <taxon>Pleosporaceae</taxon>
        <taxon>Pyrenophora</taxon>
    </lineage>
</organism>
<feature type="compositionally biased region" description="Low complexity" evidence="1">
    <location>
        <begin position="53"/>
        <end position="65"/>
    </location>
</feature>
<keyword evidence="2" id="KW-0472">Membrane</keyword>
<evidence type="ECO:0000256" key="1">
    <source>
        <dbReference type="SAM" id="MobiDB-lite"/>
    </source>
</evidence>
<dbReference type="AlphaFoldDB" id="A0A3M7MBA9"/>
<proteinExistence type="predicted"/>
<protein>
    <submittedName>
        <fullName evidence="3">Uncharacterized protein</fullName>
    </submittedName>
</protein>
<dbReference type="Proteomes" id="UP000265663">
    <property type="component" value="Unassembled WGS sequence"/>
</dbReference>
<keyword evidence="2" id="KW-0812">Transmembrane</keyword>
<feature type="transmembrane region" description="Helical" evidence="2">
    <location>
        <begin position="6"/>
        <end position="23"/>
    </location>
</feature>
<accession>A0A3M7MBA9</accession>